<sequence length="170" mass="19237">HFAFINRIVDDAYESDEVLLSIPESRAPRPSDITCTGLTELVVTSLTPGALAALLEKLPRLISLTIGNPLTTTAEDHLIIPEPGVQVVPLNTNLQRLLLGVGWYSHDDYEHDRQWKWMLLTIQSLKCFTIKTSYGDPVERFIKEYSPWHPHLASIVVHNCHVLIKSSRLF</sequence>
<proteinExistence type="predicted"/>
<feature type="non-terminal residue" evidence="1">
    <location>
        <position position="1"/>
    </location>
</feature>
<dbReference type="EMBL" id="JANBUJ010000767">
    <property type="protein sequence ID" value="KAJ2770255.1"/>
    <property type="molecule type" value="Genomic_DNA"/>
</dbReference>
<reference evidence="1" key="1">
    <citation type="submission" date="2022-07" db="EMBL/GenBank/DDBJ databases">
        <title>Phylogenomic reconstructions and comparative analyses of Kickxellomycotina fungi.</title>
        <authorList>
            <person name="Reynolds N.K."/>
            <person name="Stajich J.E."/>
            <person name="Barry K."/>
            <person name="Grigoriev I.V."/>
            <person name="Crous P."/>
            <person name="Smith M.E."/>
        </authorList>
    </citation>
    <scope>NUCLEOTIDE SEQUENCE</scope>
    <source>
        <strain evidence="1">CBS 109366</strain>
    </source>
</reference>
<evidence type="ECO:0000313" key="2">
    <source>
        <dbReference type="Proteomes" id="UP001140234"/>
    </source>
</evidence>
<comment type="caution">
    <text evidence="1">The sequence shown here is derived from an EMBL/GenBank/DDBJ whole genome shotgun (WGS) entry which is preliminary data.</text>
</comment>
<protein>
    <submittedName>
        <fullName evidence="1">Uncharacterized protein</fullName>
    </submittedName>
</protein>
<dbReference type="Proteomes" id="UP001140234">
    <property type="component" value="Unassembled WGS sequence"/>
</dbReference>
<keyword evidence="2" id="KW-1185">Reference proteome</keyword>
<evidence type="ECO:0000313" key="1">
    <source>
        <dbReference type="EMBL" id="KAJ2770255.1"/>
    </source>
</evidence>
<organism evidence="1 2">
    <name type="scientific">Coemansia nantahalensis</name>
    <dbReference type="NCBI Taxonomy" id="2789366"/>
    <lineage>
        <taxon>Eukaryota</taxon>
        <taxon>Fungi</taxon>
        <taxon>Fungi incertae sedis</taxon>
        <taxon>Zoopagomycota</taxon>
        <taxon>Kickxellomycotina</taxon>
        <taxon>Kickxellomycetes</taxon>
        <taxon>Kickxellales</taxon>
        <taxon>Kickxellaceae</taxon>
        <taxon>Coemansia</taxon>
    </lineage>
</organism>
<gene>
    <name evidence="1" type="ORF">IWQ57_002746</name>
</gene>
<accession>A0ACC1JZB8</accession>
<name>A0ACC1JZB8_9FUNG</name>